<dbReference type="Pfam" id="PF03441">
    <property type="entry name" value="FAD_binding_7"/>
    <property type="match status" value="1"/>
</dbReference>
<protein>
    <recommendedName>
        <fullName evidence="2 7">Cryptochrome DASH</fullName>
    </recommendedName>
</protein>
<feature type="domain" description="Photolyase/cryptochrome alpha/beta" evidence="8">
    <location>
        <begin position="2"/>
        <end position="134"/>
    </location>
</feature>
<comment type="function">
    <text evidence="7">May have a photoreceptor function.</text>
</comment>
<organism evidence="9 10">
    <name type="scientific">Pseudoalteromonas caenipelagi</name>
    <dbReference type="NCBI Taxonomy" id="2726988"/>
    <lineage>
        <taxon>Bacteria</taxon>
        <taxon>Pseudomonadati</taxon>
        <taxon>Pseudomonadota</taxon>
        <taxon>Gammaproteobacteria</taxon>
        <taxon>Alteromonadales</taxon>
        <taxon>Pseudoalteromonadaceae</taxon>
        <taxon>Pseudoalteromonas</taxon>
    </lineage>
</organism>
<reference evidence="9 10" key="1">
    <citation type="submission" date="2020-04" db="EMBL/GenBank/DDBJ databases">
        <title>Pseudoalteromonas caenipelagi sp. nov., isolated from a tidal flat.</title>
        <authorList>
            <person name="Park S."/>
            <person name="Yoon J.-H."/>
        </authorList>
    </citation>
    <scope>NUCLEOTIDE SEQUENCE [LARGE SCALE GENOMIC DNA]</scope>
    <source>
        <strain evidence="9 10">JBTF-M23</strain>
    </source>
</reference>
<evidence type="ECO:0000256" key="7">
    <source>
        <dbReference type="RuleBase" id="RU367151"/>
    </source>
</evidence>
<dbReference type="GO" id="GO:0071949">
    <property type="term" value="F:FAD binding"/>
    <property type="evidence" value="ECO:0007669"/>
    <property type="project" value="TreeGrafter"/>
</dbReference>
<evidence type="ECO:0000256" key="4">
    <source>
        <dbReference type="ARBA" id="ARBA00022827"/>
    </source>
</evidence>
<feature type="binding site" evidence="6">
    <location>
        <position position="235"/>
    </location>
    <ligand>
        <name>FAD</name>
        <dbReference type="ChEBI" id="CHEBI:57692"/>
    </ligand>
</feature>
<dbReference type="SUPFAM" id="SSF52425">
    <property type="entry name" value="Cryptochrome/photolyase, N-terminal domain"/>
    <property type="match status" value="1"/>
</dbReference>
<dbReference type="InterPro" id="IPR036155">
    <property type="entry name" value="Crypto/Photolyase_N_sf"/>
</dbReference>
<evidence type="ECO:0000259" key="8">
    <source>
        <dbReference type="PROSITE" id="PS51645"/>
    </source>
</evidence>
<dbReference type="InterPro" id="IPR014133">
    <property type="entry name" value="Cry_DASH"/>
</dbReference>
<dbReference type="EMBL" id="JABBPG010000001">
    <property type="protein sequence ID" value="NOU49108.1"/>
    <property type="molecule type" value="Genomic_DNA"/>
</dbReference>
<dbReference type="Proteomes" id="UP000586305">
    <property type="component" value="Unassembled WGS sequence"/>
</dbReference>
<evidence type="ECO:0000256" key="3">
    <source>
        <dbReference type="ARBA" id="ARBA00022630"/>
    </source>
</evidence>
<feature type="binding site" evidence="6">
    <location>
        <begin position="385"/>
        <end position="387"/>
    </location>
    <ligand>
        <name>FAD</name>
        <dbReference type="ChEBI" id="CHEBI:57692"/>
    </ligand>
</feature>
<dbReference type="PRINTS" id="PR00147">
    <property type="entry name" value="DNAPHOTLYASE"/>
</dbReference>
<comment type="cofactor">
    <cofactor evidence="7">
        <name>(6R)-5,10-methylene-5,6,7,8-tetrahydrofolate</name>
        <dbReference type="ChEBI" id="CHEBI:15636"/>
    </cofactor>
    <text evidence="7">Binds 1 5,10-methenyltetrahydrofolate (MTHF) per subunit.</text>
</comment>
<feature type="binding site" evidence="6">
    <location>
        <begin position="248"/>
        <end position="252"/>
    </location>
    <ligand>
        <name>FAD</name>
        <dbReference type="ChEBI" id="CHEBI:57692"/>
    </ligand>
</feature>
<comment type="similarity">
    <text evidence="1 7">Belongs to the DNA photolyase class-1 family.</text>
</comment>
<gene>
    <name evidence="9" type="ORF">HG263_00895</name>
</gene>
<keyword evidence="3 6" id="KW-0285">Flavoprotein</keyword>
<keyword evidence="5 7" id="KW-0157">Chromophore</keyword>
<dbReference type="SUPFAM" id="SSF48173">
    <property type="entry name" value="Cryptochrome/photolyase FAD-binding domain"/>
    <property type="match status" value="1"/>
</dbReference>
<dbReference type="NCBIfam" id="TIGR02765">
    <property type="entry name" value="crypto_DASH"/>
    <property type="match status" value="1"/>
</dbReference>
<sequence>MSKALYWFTHDLRLNDNTALEALLNRHDEVAFMFVINSDWFKPTNYFQKSMGVHRWQFLKGSLKNLHSQLSNHGHRLILKWGNPVTEIMDFVEQHKVTHIVTSVQFGFYEQKEIESVKAQLPSVTVNSYCTSTLFSEEQIVTEQTPLQSFSAFRKYVEKQNFAVRKLSSKDIALWPKSIDVQPVEHSDSVNHVLDKVERDLICDEPLAELQFLGGEQGALSHICDYFSSSAPLTYKKTRNELDGKYNSTKFSPYLAMGNVSPRYIWHELIKYEQSRCKNESTYWIGFELLWREYFQWLLKSRGKSFFRFQGVAKSKPLTSFYAHRFTQWCNGKTKYPLVNACINQLNATGYMSNRGRQIVASCLVNELGVDWRYGAAYFQQQLIDYDVASNWGNWQYIAGVGVDPQGGRHFNLSKQTQLYDKNGDFIKKWHGEYDDKHVYDLVDEADWPNI</sequence>
<evidence type="ECO:0000256" key="1">
    <source>
        <dbReference type="ARBA" id="ARBA00005862"/>
    </source>
</evidence>
<evidence type="ECO:0000256" key="5">
    <source>
        <dbReference type="ARBA" id="ARBA00022991"/>
    </source>
</evidence>
<evidence type="ECO:0000313" key="10">
    <source>
        <dbReference type="Proteomes" id="UP000586305"/>
    </source>
</evidence>
<dbReference type="InterPro" id="IPR006050">
    <property type="entry name" value="DNA_photolyase_N"/>
</dbReference>
<dbReference type="Gene3D" id="1.25.40.80">
    <property type="match status" value="1"/>
</dbReference>
<dbReference type="AlphaFoldDB" id="A0A849V848"/>
<keyword evidence="4 6" id="KW-0274">FAD</keyword>
<proteinExistence type="inferred from homology"/>
<dbReference type="GO" id="GO:0003677">
    <property type="term" value="F:DNA binding"/>
    <property type="evidence" value="ECO:0007669"/>
    <property type="project" value="TreeGrafter"/>
</dbReference>
<accession>A0A849V848</accession>
<evidence type="ECO:0000256" key="6">
    <source>
        <dbReference type="PIRSR" id="PIRSR602081-1"/>
    </source>
</evidence>
<name>A0A849V848_9GAMM</name>
<dbReference type="InterPro" id="IPR036134">
    <property type="entry name" value="Crypto/Photolyase_FAD-like_sf"/>
</dbReference>
<dbReference type="InterPro" id="IPR005101">
    <property type="entry name" value="Cryptochr/Photolyase_FAD-bd"/>
</dbReference>
<dbReference type="Pfam" id="PF00875">
    <property type="entry name" value="DNA_photolyase"/>
    <property type="match status" value="1"/>
</dbReference>
<dbReference type="PROSITE" id="PS51645">
    <property type="entry name" value="PHR_CRY_ALPHA_BETA"/>
    <property type="match status" value="1"/>
</dbReference>
<comment type="cofactor">
    <cofactor evidence="6 7">
        <name>FAD</name>
        <dbReference type="ChEBI" id="CHEBI:57692"/>
    </cofactor>
    <text evidence="6 7">Binds 1 FAD per subunit.</text>
</comment>
<dbReference type="GO" id="GO:0003913">
    <property type="term" value="F:DNA photolyase activity"/>
    <property type="evidence" value="ECO:0007669"/>
    <property type="project" value="InterPro"/>
</dbReference>
<evidence type="ECO:0000313" key="9">
    <source>
        <dbReference type="EMBL" id="NOU49108.1"/>
    </source>
</evidence>
<comment type="caution">
    <text evidence="9">The sequence shown here is derived from an EMBL/GenBank/DDBJ whole genome shotgun (WGS) entry which is preliminary data.</text>
</comment>
<dbReference type="RefSeq" id="WP_171624207.1">
    <property type="nucleotide sequence ID" value="NZ_JABBPG010000001.1"/>
</dbReference>
<dbReference type="PANTHER" id="PTHR11455">
    <property type="entry name" value="CRYPTOCHROME"/>
    <property type="match status" value="1"/>
</dbReference>
<evidence type="ECO:0000256" key="2">
    <source>
        <dbReference type="ARBA" id="ARBA00017881"/>
    </source>
</evidence>
<dbReference type="GO" id="GO:0000719">
    <property type="term" value="P:photoreactive repair"/>
    <property type="evidence" value="ECO:0007669"/>
    <property type="project" value="TreeGrafter"/>
</dbReference>
<feature type="binding site" evidence="6">
    <location>
        <begin position="288"/>
        <end position="295"/>
    </location>
    <ligand>
        <name>FAD</name>
        <dbReference type="ChEBI" id="CHEBI:57692"/>
    </ligand>
</feature>
<dbReference type="PANTHER" id="PTHR11455:SF22">
    <property type="entry name" value="CRYPTOCHROME DASH"/>
    <property type="match status" value="1"/>
</dbReference>
<dbReference type="InterPro" id="IPR002081">
    <property type="entry name" value="Cryptochrome/DNA_photolyase_1"/>
</dbReference>
<dbReference type="InterPro" id="IPR014729">
    <property type="entry name" value="Rossmann-like_a/b/a_fold"/>
</dbReference>
<dbReference type="Gene3D" id="1.10.579.10">
    <property type="entry name" value="DNA Cyclobutane Dipyrimidine Photolyase, subunit A, domain 3"/>
    <property type="match status" value="1"/>
</dbReference>
<dbReference type="Gene3D" id="3.40.50.620">
    <property type="entry name" value="HUPs"/>
    <property type="match status" value="1"/>
</dbReference>
<keyword evidence="10" id="KW-1185">Reference proteome</keyword>